<comment type="caution">
    <text evidence="7">The sequence shown here is derived from an EMBL/GenBank/DDBJ whole genome shotgun (WGS) entry which is preliminary data.</text>
</comment>
<evidence type="ECO:0000256" key="3">
    <source>
        <dbReference type="ARBA" id="ARBA00022692"/>
    </source>
</evidence>
<dbReference type="EMBL" id="JAIUJS010000009">
    <property type="protein sequence ID" value="MCA0154188.1"/>
    <property type="molecule type" value="Genomic_DNA"/>
</dbReference>
<proteinExistence type="inferred from homology"/>
<comment type="similarity">
    <text evidence="2">Belongs to the TspO/BZRP family.</text>
</comment>
<name>A0ABS7Y2N7_9FLAO</name>
<reference evidence="8" key="1">
    <citation type="submission" date="2023-07" db="EMBL/GenBank/DDBJ databases">
        <authorList>
            <person name="Yue Y."/>
        </authorList>
    </citation>
    <scope>NUCLEOTIDE SEQUENCE [LARGE SCALE GENOMIC DNA]</scope>
    <source>
        <strain evidence="8">2Y89</strain>
    </source>
</reference>
<keyword evidence="3 6" id="KW-0812">Transmembrane</keyword>
<gene>
    <name evidence="7" type="ORF">LBV24_13240</name>
</gene>
<evidence type="ECO:0000313" key="8">
    <source>
        <dbReference type="Proteomes" id="UP001198402"/>
    </source>
</evidence>
<dbReference type="RefSeq" id="WP_224479137.1">
    <property type="nucleotide sequence ID" value="NZ_JAIUJS010000009.1"/>
</dbReference>
<feature type="transmembrane region" description="Helical" evidence="6">
    <location>
        <begin position="99"/>
        <end position="119"/>
    </location>
</feature>
<dbReference type="Gene3D" id="1.20.1260.100">
    <property type="entry name" value="TspO/MBR protein"/>
    <property type="match status" value="1"/>
</dbReference>
<keyword evidence="4 6" id="KW-1133">Transmembrane helix</keyword>
<evidence type="ECO:0000256" key="6">
    <source>
        <dbReference type="SAM" id="Phobius"/>
    </source>
</evidence>
<organism evidence="7 8">
    <name type="scientific">Winogradskyella vincentii</name>
    <dbReference type="NCBI Taxonomy" id="2877122"/>
    <lineage>
        <taxon>Bacteria</taxon>
        <taxon>Pseudomonadati</taxon>
        <taxon>Bacteroidota</taxon>
        <taxon>Flavobacteriia</taxon>
        <taxon>Flavobacteriales</taxon>
        <taxon>Flavobacteriaceae</taxon>
        <taxon>Winogradskyella</taxon>
    </lineage>
</organism>
<evidence type="ECO:0000256" key="1">
    <source>
        <dbReference type="ARBA" id="ARBA00004141"/>
    </source>
</evidence>
<feature type="transmembrane region" description="Helical" evidence="6">
    <location>
        <begin position="7"/>
        <end position="26"/>
    </location>
</feature>
<dbReference type="CDD" id="cd15904">
    <property type="entry name" value="TSPO_MBR"/>
    <property type="match status" value="1"/>
</dbReference>
<evidence type="ECO:0000256" key="4">
    <source>
        <dbReference type="ARBA" id="ARBA00022989"/>
    </source>
</evidence>
<keyword evidence="5 6" id="KW-0472">Membrane</keyword>
<evidence type="ECO:0000256" key="5">
    <source>
        <dbReference type="ARBA" id="ARBA00023136"/>
    </source>
</evidence>
<dbReference type="PANTHER" id="PTHR10057:SF0">
    <property type="entry name" value="TRANSLOCATOR PROTEIN"/>
    <property type="match status" value="1"/>
</dbReference>
<dbReference type="InterPro" id="IPR004307">
    <property type="entry name" value="TspO_MBR"/>
</dbReference>
<dbReference type="Proteomes" id="UP001198402">
    <property type="component" value="Unassembled WGS sequence"/>
</dbReference>
<accession>A0ABS7Y2N7</accession>
<dbReference type="Pfam" id="PF03073">
    <property type="entry name" value="TspO_MBR"/>
    <property type="match status" value="1"/>
</dbReference>
<dbReference type="InterPro" id="IPR038330">
    <property type="entry name" value="TspO/MBR-related_sf"/>
</dbReference>
<dbReference type="PANTHER" id="PTHR10057">
    <property type="entry name" value="PERIPHERAL-TYPE BENZODIAZEPINE RECEPTOR"/>
    <property type="match status" value="1"/>
</dbReference>
<evidence type="ECO:0000256" key="2">
    <source>
        <dbReference type="ARBA" id="ARBA00007524"/>
    </source>
</evidence>
<protein>
    <submittedName>
        <fullName evidence="7">Tryptophan-rich sensory protein</fullName>
    </submittedName>
</protein>
<feature type="transmembrane region" description="Helical" evidence="6">
    <location>
        <begin position="75"/>
        <end position="93"/>
    </location>
</feature>
<feature type="transmembrane region" description="Helical" evidence="6">
    <location>
        <begin position="46"/>
        <end position="68"/>
    </location>
</feature>
<feature type="transmembrane region" description="Helical" evidence="6">
    <location>
        <begin position="131"/>
        <end position="152"/>
    </location>
</feature>
<evidence type="ECO:0000313" key="7">
    <source>
        <dbReference type="EMBL" id="MCA0154188.1"/>
    </source>
</evidence>
<sequence>MKQIHYVILFLIINFSGLALGNIFMGDGANGIWYKNLNKAPWTPPGWVFGVVWTVIMICFSIYLSFLFNLRKSNFVTTIFIISLLLNISWNYLFFNQHFTSIALFNLIALALVIIYLFISFGDDELSKMRILLVPYILWLCIAISLNGYVVLNN</sequence>
<comment type="subcellular location">
    <subcellularLocation>
        <location evidence="1">Membrane</location>
        <topology evidence="1">Multi-pass membrane protein</topology>
    </subcellularLocation>
</comment>
<keyword evidence="8" id="KW-1185">Reference proteome</keyword>